<comment type="caution">
    <text evidence="9">The sequence shown here is derived from an EMBL/GenBank/DDBJ whole genome shotgun (WGS) entry which is preliminary data.</text>
</comment>
<feature type="binding site" evidence="5">
    <location>
        <position position="167"/>
    </location>
    <ligand>
        <name>Mn(2+)</name>
        <dbReference type="ChEBI" id="CHEBI:29035"/>
        <label>2</label>
    </ligand>
</feature>
<keyword evidence="4 5" id="KW-0464">Manganese</keyword>
<comment type="cofactor">
    <cofactor evidence="5 7">
        <name>Mn(2+)</name>
        <dbReference type="ChEBI" id="CHEBI:29035"/>
    </cofactor>
    <text evidence="5 7">Binds 2 manganese ions per subunit.</text>
</comment>
<dbReference type="Proteomes" id="UP000295765">
    <property type="component" value="Unassembled WGS sequence"/>
</dbReference>
<feature type="binding site" evidence="5">
    <location>
        <position position="256"/>
    </location>
    <ligand>
        <name>Mn(2+)</name>
        <dbReference type="ChEBI" id="CHEBI:29035"/>
        <label>2</label>
    </ligand>
</feature>
<sequence>MRRMADMNDWQGRVDAEEGARGRRWHQVVRALDAPDAGDAGGVALIGFACDAGVARNHGRTGASAGPAAIRALLGNLPVRRTESLVDAGDVVCASADPHAADDTALEVAQAELAEALAGLLGRGLFPLGLGGGHEIAFGSFGGLARHLAQHAPGRAPRIGIVNLDAHFDLRLAARASSGTPFRQIAEDCAARGWPFHYCCLGVSDYANTEALFERARQLGTVWRRDVDMDLAQREATLATLGAFLDGVDHVYLTICLDVLPAAVAPGVSAPAARGVGLEVIEPLIDAVVASGKLRLADVAELNPRFDIDAHTARVAARLVARVADGVAAVRPAA</sequence>
<dbReference type="GO" id="GO:0030145">
    <property type="term" value="F:manganese ion binding"/>
    <property type="evidence" value="ECO:0007669"/>
    <property type="project" value="UniProtKB-UniRule"/>
</dbReference>
<evidence type="ECO:0000256" key="8">
    <source>
        <dbReference type="PROSITE-ProRule" id="PRU00742"/>
    </source>
</evidence>
<dbReference type="EC" id="3.5.3.8" evidence="5 6"/>
<dbReference type="NCBIfam" id="TIGR01227">
    <property type="entry name" value="hutG"/>
    <property type="match status" value="1"/>
</dbReference>
<keyword evidence="1 5" id="KW-0479">Metal-binding</keyword>
<proteinExistence type="inferred from homology"/>
<feature type="binding site" evidence="5 7">
    <location>
        <position position="169"/>
    </location>
    <ligand>
        <name>Mn(2+)</name>
        <dbReference type="ChEBI" id="CHEBI:29035"/>
        <label>1</label>
    </ligand>
</feature>
<comment type="similarity">
    <text evidence="5 8">Belongs to the arginase family.</text>
</comment>
<dbReference type="PRINTS" id="PR00116">
    <property type="entry name" value="ARGINASE"/>
</dbReference>
<feature type="binding site" evidence="5">
    <location>
        <position position="258"/>
    </location>
    <ligand>
        <name>Mn(2+)</name>
        <dbReference type="ChEBI" id="CHEBI:29035"/>
        <label>2</label>
    </ligand>
</feature>
<keyword evidence="3 5" id="KW-0369">Histidine metabolism</keyword>
<gene>
    <name evidence="5" type="primary">hutG</name>
    <name evidence="9" type="ORF">EV699_103202</name>
</gene>
<comment type="pathway">
    <text evidence="5">Amino-acid degradation; L-histidine degradation into L-glutamate; L-glutamate from N-formimidoyl-L-glutamate (hydrolase route): step 1/1.</text>
</comment>
<dbReference type="GO" id="GO:0019557">
    <property type="term" value="P:L-histidine catabolic process to glutamate and formate"/>
    <property type="evidence" value="ECO:0007669"/>
    <property type="project" value="UniProtKB-UniPathway"/>
</dbReference>
<dbReference type="InterPro" id="IPR005923">
    <property type="entry name" value="HutG"/>
</dbReference>
<dbReference type="PANTHER" id="PTHR11358:SF35">
    <property type="entry name" value="FORMIMIDOYLGLUTAMASE"/>
    <property type="match status" value="1"/>
</dbReference>
<dbReference type="HAMAP" id="MF_00737">
    <property type="entry name" value="Formimidoylglutam"/>
    <property type="match status" value="1"/>
</dbReference>
<dbReference type="PIRSF" id="PIRSF036979">
    <property type="entry name" value="Arginase"/>
    <property type="match status" value="1"/>
</dbReference>
<evidence type="ECO:0000256" key="3">
    <source>
        <dbReference type="ARBA" id="ARBA00022808"/>
    </source>
</evidence>
<dbReference type="CDD" id="cd09988">
    <property type="entry name" value="Formimidoylglutamase"/>
    <property type="match status" value="1"/>
</dbReference>
<feature type="binding site" evidence="5 7">
    <location>
        <position position="165"/>
    </location>
    <ligand>
        <name>Mn(2+)</name>
        <dbReference type="ChEBI" id="CHEBI:29035"/>
        <label>1</label>
    </ligand>
</feature>
<dbReference type="InterPro" id="IPR023696">
    <property type="entry name" value="Ureohydrolase_dom_sf"/>
</dbReference>
<dbReference type="Pfam" id="PF00491">
    <property type="entry name" value="Arginase"/>
    <property type="match status" value="1"/>
</dbReference>
<feature type="binding site" evidence="5 7">
    <location>
        <position position="134"/>
    </location>
    <ligand>
        <name>Mn(2+)</name>
        <dbReference type="ChEBI" id="CHEBI:29035"/>
        <label>1</label>
    </ligand>
</feature>
<dbReference type="EMBL" id="SLWY01000003">
    <property type="protein sequence ID" value="TCO83152.1"/>
    <property type="molecule type" value="Genomic_DNA"/>
</dbReference>
<dbReference type="OrthoDB" id="9789727at2"/>
<comment type="catalytic activity">
    <reaction evidence="5">
        <text>N-formimidoyl-L-glutamate + H2O = formamide + L-glutamate</text>
        <dbReference type="Rhea" id="RHEA:22492"/>
        <dbReference type="ChEBI" id="CHEBI:15377"/>
        <dbReference type="ChEBI" id="CHEBI:16397"/>
        <dbReference type="ChEBI" id="CHEBI:29985"/>
        <dbReference type="ChEBI" id="CHEBI:58928"/>
        <dbReference type="EC" id="3.5.3.8"/>
    </reaction>
</comment>
<feature type="binding site" evidence="7">
    <location>
        <position position="167"/>
    </location>
    <ligand>
        <name>Mn(2+)</name>
        <dbReference type="ChEBI" id="CHEBI:29035"/>
        <label>1</label>
    </ligand>
</feature>
<feature type="binding site" evidence="7">
    <location>
        <position position="258"/>
    </location>
    <ligand>
        <name>Mn(2+)</name>
        <dbReference type="ChEBI" id="CHEBI:29035"/>
        <label>1</label>
    </ligand>
</feature>
<evidence type="ECO:0000313" key="9">
    <source>
        <dbReference type="EMBL" id="TCO83152.1"/>
    </source>
</evidence>
<name>A0A4R2LTN2_9GAMM</name>
<evidence type="ECO:0000256" key="1">
    <source>
        <dbReference type="ARBA" id="ARBA00022723"/>
    </source>
</evidence>
<dbReference type="AlphaFoldDB" id="A0A4R2LTN2"/>
<dbReference type="GO" id="GO:0008783">
    <property type="term" value="F:agmatinase activity"/>
    <property type="evidence" value="ECO:0007669"/>
    <property type="project" value="TreeGrafter"/>
</dbReference>
<evidence type="ECO:0000256" key="4">
    <source>
        <dbReference type="ARBA" id="ARBA00023211"/>
    </source>
</evidence>
<dbReference type="GO" id="GO:0033389">
    <property type="term" value="P:putrescine biosynthetic process from arginine, via agmatine"/>
    <property type="evidence" value="ECO:0007669"/>
    <property type="project" value="TreeGrafter"/>
</dbReference>
<feature type="binding site" evidence="5">
    <location>
        <position position="165"/>
    </location>
    <ligand>
        <name>Mn(2+)</name>
        <dbReference type="ChEBI" id="CHEBI:29035"/>
        <label>2</label>
    </ligand>
</feature>
<evidence type="ECO:0000313" key="10">
    <source>
        <dbReference type="Proteomes" id="UP000295765"/>
    </source>
</evidence>
<dbReference type="InterPro" id="IPR006035">
    <property type="entry name" value="Ureohydrolase"/>
</dbReference>
<keyword evidence="10" id="KW-1185">Reference proteome</keyword>
<evidence type="ECO:0000256" key="7">
    <source>
        <dbReference type="PIRSR" id="PIRSR036979-1"/>
    </source>
</evidence>
<dbReference type="PROSITE" id="PS51409">
    <property type="entry name" value="ARGINASE_2"/>
    <property type="match status" value="1"/>
</dbReference>
<reference evidence="9 10" key="1">
    <citation type="submission" date="2019-03" db="EMBL/GenBank/DDBJ databases">
        <title>Genomic Encyclopedia of Type Strains, Phase IV (KMG-IV): sequencing the most valuable type-strain genomes for metagenomic binning, comparative biology and taxonomic classification.</title>
        <authorList>
            <person name="Goeker M."/>
        </authorList>
    </citation>
    <scope>NUCLEOTIDE SEQUENCE [LARGE SCALE GENOMIC DNA]</scope>
    <source>
        <strain evidence="9 10">DSM 25287</strain>
    </source>
</reference>
<dbReference type="UniPathway" id="UPA00379">
    <property type="reaction ID" value="UER00552"/>
</dbReference>
<accession>A0A4R2LTN2</accession>
<evidence type="ECO:0000256" key="5">
    <source>
        <dbReference type="HAMAP-Rule" id="MF_00737"/>
    </source>
</evidence>
<feature type="binding site" evidence="5 7">
    <location>
        <position position="256"/>
    </location>
    <ligand>
        <name>Mn(2+)</name>
        <dbReference type="ChEBI" id="CHEBI:29035"/>
        <label>1</label>
    </ligand>
</feature>
<dbReference type="PANTHER" id="PTHR11358">
    <property type="entry name" value="ARGINASE/AGMATINASE"/>
    <property type="match status" value="1"/>
</dbReference>
<comment type="function">
    <text evidence="5">Catalyzes the conversion of N-formimidoyl-L-glutamate to L-glutamate and formamide.</text>
</comment>
<dbReference type="Gene3D" id="3.40.800.10">
    <property type="entry name" value="Ureohydrolase domain"/>
    <property type="match status" value="1"/>
</dbReference>
<evidence type="ECO:0000256" key="2">
    <source>
        <dbReference type="ARBA" id="ARBA00022801"/>
    </source>
</evidence>
<dbReference type="GO" id="GO:0019556">
    <property type="term" value="P:L-histidine catabolic process to glutamate and formamide"/>
    <property type="evidence" value="ECO:0007669"/>
    <property type="project" value="UniProtKB-UniRule"/>
</dbReference>
<dbReference type="SUPFAM" id="SSF52768">
    <property type="entry name" value="Arginase/deacetylase"/>
    <property type="match status" value="1"/>
</dbReference>
<evidence type="ECO:0000256" key="6">
    <source>
        <dbReference type="NCBIfam" id="TIGR01227"/>
    </source>
</evidence>
<organism evidence="9 10">
    <name type="scientific">Plasticicumulans lactativorans</name>
    <dbReference type="NCBI Taxonomy" id="1133106"/>
    <lineage>
        <taxon>Bacteria</taxon>
        <taxon>Pseudomonadati</taxon>
        <taxon>Pseudomonadota</taxon>
        <taxon>Gammaproteobacteria</taxon>
        <taxon>Candidatus Competibacteraceae</taxon>
        <taxon>Plasticicumulans</taxon>
    </lineage>
</organism>
<protein>
    <recommendedName>
        <fullName evidence="5 6">Formimidoylglutamase</fullName>
        <ecNumber evidence="5 6">3.5.3.8</ecNumber>
    </recommendedName>
    <alternativeName>
        <fullName evidence="5">Formiminoglutamase</fullName>
    </alternativeName>
    <alternativeName>
        <fullName evidence="5">Formiminoglutamate hydrolase</fullName>
    </alternativeName>
</protein>
<dbReference type="RefSeq" id="WP_132538946.1">
    <property type="nucleotide sequence ID" value="NZ_SLWY01000003.1"/>
</dbReference>
<keyword evidence="2 5" id="KW-0378">Hydrolase</keyword>
<dbReference type="GO" id="GO:0050415">
    <property type="term" value="F:formimidoylglutamase activity"/>
    <property type="evidence" value="ECO:0007669"/>
    <property type="project" value="UniProtKB-UniRule"/>
</dbReference>